<dbReference type="EMBL" id="OU900100">
    <property type="protein sequence ID" value="CAG9864267.1"/>
    <property type="molecule type" value="Genomic_DNA"/>
</dbReference>
<dbReference type="AlphaFoldDB" id="A0A9N9XTZ8"/>
<keyword evidence="2" id="KW-0732">Signal</keyword>
<dbReference type="Proteomes" id="UP001153712">
    <property type="component" value="Chromosome 7"/>
</dbReference>
<keyword evidence="1" id="KW-0812">Transmembrane</keyword>
<evidence type="ECO:0000256" key="1">
    <source>
        <dbReference type="SAM" id="Phobius"/>
    </source>
</evidence>
<feature type="signal peptide" evidence="2">
    <location>
        <begin position="1"/>
        <end position="19"/>
    </location>
</feature>
<keyword evidence="1" id="KW-0472">Membrane</keyword>
<keyword evidence="4" id="KW-1185">Reference proteome</keyword>
<feature type="transmembrane region" description="Helical" evidence="1">
    <location>
        <begin position="98"/>
        <end position="120"/>
    </location>
</feature>
<sequence length="175" mass="20163">MELWKSFMVVLLAVYTVSCETPNSTQENFNFTTIELAENSTEKSADNLHYTVVDNWNRTQKDGKTVENIFLNDEVYLNVTGKVKDPQLESSDLLPGKIAAILAGVFVLVSIIGYIVMLSWRRYLENRYGNREMLVEDDYCNKRNSFEQFSMSKPADSHPKMQQMTLLKIRTSLED</sequence>
<protein>
    <submittedName>
        <fullName evidence="3">Uncharacterized protein</fullName>
    </submittedName>
</protein>
<organism evidence="3 4">
    <name type="scientific">Phyllotreta striolata</name>
    <name type="common">Striped flea beetle</name>
    <name type="synonym">Crioceris striolata</name>
    <dbReference type="NCBI Taxonomy" id="444603"/>
    <lineage>
        <taxon>Eukaryota</taxon>
        <taxon>Metazoa</taxon>
        <taxon>Ecdysozoa</taxon>
        <taxon>Arthropoda</taxon>
        <taxon>Hexapoda</taxon>
        <taxon>Insecta</taxon>
        <taxon>Pterygota</taxon>
        <taxon>Neoptera</taxon>
        <taxon>Endopterygota</taxon>
        <taxon>Coleoptera</taxon>
        <taxon>Polyphaga</taxon>
        <taxon>Cucujiformia</taxon>
        <taxon>Chrysomeloidea</taxon>
        <taxon>Chrysomelidae</taxon>
        <taxon>Galerucinae</taxon>
        <taxon>Alticini</taxon>
        <taxon>Phyllotreta</taxon>
    </lineage>
</organism>
<evidence type="ECO:0000313" key="3">
    <source>
        <dbReference type="EMBL" id="CAG9864267.1"/>
    </source>
</evidence>
<feature type="chain" id="PRO_5040217417" evidence="2">
    <location>
        <begin position="20"/>
        <end position="175"/>
    </location>
</feature>
<reference evidence="3" key="1">
    <citation type="submission" date="2022-01" db="EMBL/GenBank/DDBJ databases">
        <authorList>
            <person name="King R."/>
        </authorList>
    </citation>
    <scope>NUCLEOTIDE SEQUENCE</scope>
</reference>
<evidence type="ECO:0000313" key="4">
    <source>
        <dbReference type="Proteomes" id="UP001153712"/>
    </source>
</evidence>
<evidence type="ECO:0000256" key="2">
    <source>
        <dbReference type="SAM" id="SignalP"/>
    </source>
</evidence>
<proteinExistence type="predicted"/>
<gene>
    <name evidence="3" type="ORF">PHYEVI_LOCUS10524</name>
</gene>
<name>A0A9N9XTZ8_PHYSR</name>
<accession>A0A9N9XTZ8</accession>
<keyword evidence="1" id="KW-1133">Transmembrane helix</keyword>
<dbReference type="OrthoDB" id="8197303at2759"/>